<evidence type="ECO:0000256" key="10">
    <source>
        <dbReference type="ARBA" id="ARBA00023180"/>
    </source>
</evidence>
<evidence type="ECO:0000256" key="8">
    <source>
        <dbReference type="ARBA" id="ARBA00022729"/>
    </source>
</evidence>
<dbReference type="Proteomes" id="UP001359559">
    <property type="component" value="Unassembled WGS sequence"/>
</dbReference>
<dbReference type="InterPro" id="IPR018082">
    <property type="entry name" value="AmbAllergen"/>
</dbReference>
<feature type="signal peptide" evidence="12">
    <location>
        <begin position="1"/>
        <end position="21"/>
    </location>
</feature>
<evidence type="ECO:0000256" key="4">
    <source>
        <dbReference type="ARBA" id="ARBA00010980"/>
    </source>
</evidence>
<comment type="similarity">
    <text evidence="4 12">Belongs to the polysaccharide lyase 1 family.</text>
</comment>
<evidence type="ECO:0000256" key="1">
    <source>
        <dbReference type="ARBA" id="ARBA00000695"/>
    </source>
</evidence>
<keyword evidence="7 12" id="KW-0479">Metal-binding</keyword>
<evidence type="ECO:0000259" key="13">
    <source>
        <dbReference type="SMART" id="SM00656"/>
    </source>
</evidence>
<comment type="pathway">
    <text evidence="3 12">Glycan metabolism; pectin degradation; 2-dehydro-3-deoxy-D-gluconate from pectin: step 2/5.</text>
</comment>
<name>A0AAN9JDK2_CLITE</name>
<accession>A0AAN9JDK2</accession>
<organism evidence="14 15">
    <name type="scientific">Clitoria ternatea</name>
    <name type="common">Butterfly pea</name>
    <dbReference type="NCBI Taxonomy" id="43366"/>
    <lineage>
        <taxon>Eukaryota</taxon>
        <taxon>Viridiplantae</taxon>
        <taxon>Streptophyta</taxon>
        <taxon>Embryophyta</taxon>
        <taxon>Tracheophyta</taxon>
        <taxon>Spermatophyta</taxon>
        <taxon>Magnoliopsida</taxon>
        <taxon>eudicotyledons</taxon>
        <taxon>Gunneridae</taxon>
        <taxon>Pentapetalae</taxon>
        <taxon>rosids</taxon>
        <taxon>fabids</taxon>
        <taxon>Fabales</taxon>
        <taxon>Fabaceae</taxon>
        <taxon>Papilionoideae</taxon>
        <taxon>50 kb inversion clade</taxon>
        <taxon>NPAAA clade</taxon>
        <taxon>indigoferoid/millettioid clade</taxon>
        <taxon>Phaseoleae</taxon>
        <taxon>Clitoria</taxon>
    </lineage>
</organism>
<dbReference type="PANTHER" id="PTHR31683:SF184">
    <property type="entry name" value="PECTATE LYASE"/>
    <property type="match status" value="1"/>
</dbReference>
<dbReference type="Pfam" id="PF00544">
    <property type="entry name" value="Pectate_lyase_4"/>
    <property type="match status" value="1"/>
</dbReference>
<dbReference type="InterPro" id="IPR007524">
    <property type="entry name" value="Pec_lyase_N"/>
</dbReference>
<keyword evidence="15" id="KW-1185">Reference proteome</keyword>
<evidence type="ECO:0000313" key="14">
    <source>
        <dbReference type="EMBL" id="KAK7295329.1"/>
    </source>
</evidence>
<reference evidence="14 15" key="1">
    <citation type="submission" date="2024-01" db="EMBL/GenBank/DDBJ databases">
        <title>The genomes of 5 underutilized Papilionoideae crops provide insights into root nodulation and disease resistance.</title>
        <authorList>
            <person name="Yuan L."/>
        </authorList>
    </citation>
    <scope>NUCLEOTIDE SEQUENCE [LARGE SCALE GENOMIC DNA]</scope>
    <source>
        <strain evidence="14">LY-2023</strain>
        <tissue evidence="14">Leaf</tissue>
    </source>
</reference>
<dbReference type="Gene3D" id="2.160.20.10">
    <property type="entry name" value="Single-stranded right-handed beta-helix, Pectin lyase-like"/>
    <property type="match status" value="1"/>
</dbReference>
<evidence type="ECO:0000313" key="15">
    <source>
        <dbReference type="Proteomes" id="UP001359559"/>
    </source>
</evidence>
<keyword evidence="8 12" id="KW-0732">Signal</keyword>
<feature type="domain" description="Pectate lyase" evidence="13">
    <location>
        <begin position="164"/>
        <end position="361"/>
    </location>
</feature>
<dbReference type="Pfam" id="PF04431">
    <property type="entry name" value="Pec_lyase_N"/>
    <property type="match status" value="1"/>
</dbReference>
<evidence type="ECO:0000256" key="12">
    <source>
        <dbReference type="RuleBase" id="RU361123"/>
    </source>
</evidence>
<dbReference type="PRINTS" id="PR00807">
    <property type="entry name" value="AMBALLERGEN"/>
</dbReference>
<dbReference type="PANTHER" id="PTHR31683">
    <property type="entry name" value="PECTATE LYASE 18-RELATED"/>
    <property type="match status" value="1"/>
</dbReference>
<evidence type="ECO:0000256" key="6">
    <source>
        <dbReference type="ARBA" id="ARBA00022512"/>
    </source>
</evidence>
<evidence type="ECO:0000256" key="5">
    <source>
        <dbReference type="ARBA" id="ARBA00012272"/>
    </source>
</evidence>
<comment type="caution">
    <text evidence="14">The sequence shown here is derived from an EMBL/GenBank/DDBJ whole genome shotgun (WGS) entry which is preliminary data.</text>
</comment>
<protein>
    <recommendedName>
        <fullName evidence="5 12">Pectate lyase</fullName>
        <ecNumber evidence="5 12">4.2.2.2</ecNumber>
    </recommendedName>
</protein>
<proteinExistence type="inferred from homology"/>
<keyword evidence="10" id="KW-0325">Glycoprotein</keyword>
<dbReference type="SMART" id="SM00656">
    <property type="entry name" value="Amb_all"/>
    <property type="match status" value="1"/>
</dbReference>
<keyword evidence="6" id="KW-0964">Secreted</keyword>
<comment type="subcellular location">
    <subcellularLocation>
        <location evidence="2">Secreted</location>
        <location evidence="2">Cell wall</location>
    </subcellularLocation>
</comment>
<dbReference type="InterPro" id="IPR045032">
    <property type="entry name" value="PEL"/>
</dbReference>
<evidence type="ECO:0000256" key="9">
    <source>
        <dbReference type="ARBA" id="ARBA00022837"/>
    </source>
</evidence>
<gene>
    <name evidence="14" type="ORF">RJT34_18235</name>
</gene>
<comment type="catalytic activity">
    <reaction evidence="1 12">
        <text>Eliminative cleavage of (1-&gt;4)-alpha-D-galacturonan to give oligosaccharides with 4-deoxy-alpha-D-galact-4-enuronosyl groups at their non-reducing ends.</text>
        <dbReference type="EC" id="4.2.2.2"/>
    </reaction>
</comment>
<dbReference type="InterPro" id="IPR002022">
    <property type="entry name" value="Pec_lyase"/>
</dbReference>
<dbReference type="InterPro" id="IPR012334">
    <property type="entry name" value="Pectin_lyas_fold"/>
</dbReference>
<keyword evidence="9 12" id="KW-0106">Calcium</keyword>
<evidence type="ECO:0000256" key="2">
    <source>
        <dbReference type="ARBA" id="ARBA00004191"/>
    </source>
</evidence>
<evidence type="ECO:0000256" key="7">
    <source>
        <dbReference type="ARBA" id="ARBA00022723"/>
    </source>
</evidence>
<evidence type="ECO:0000256" key="11">
    <source>
        <dbReference type="ARBA" id="ARBA00023239"/>
    </source>
</evidence>
<sequence length="439" mass="49167">MERMTFTFLVAFAITIPCLEAGIAFFDDYLKKQADVAHKIALYSYVPNPENVTAELNQQVKGAMMAREKVSNSTRRGLTQKYRGPCLATNPIDRCWRCRKNWAKNRFKLAKCSKGFGRRAVGGLGGKIYVVTDASDNDLVNPRPGTLRYGVVQKGPLWIIFKHGMVIRLQQELLISSNKTIDGRGANVVIMDGAGITMQYVNNVIVHGIRIKNIKSKNGGLIRDGADHISLRTRSDGDAISVFASSNIWIDHISLSQAEDGLIDVIYGSTAVTISNCHLTKHNDVMLFGANDQHTLDKIMQITVAFNHFGRGLVQRMPRCRFGFVHVLNNDYTHWLMYAIGGSAAPTILSQGNRFIAPHNKAAKEVTHRDYATPEQWSKWQWRSEKDLFMNGAKFIQSGPPIRKLPFRKGFLMKPRPGHQAYRLTRFSGALNCKVGVPC</sequence>
<evidence type="ECO:0000256" key="3">
    <source>
        <dbReference type="ARBA" id="ARBA00005220"/>
    </source>
</evidence>
<dbReference type="EC" id="4.2.2.2" evidence="5 12"/>
<dbReference type="GO" id="GO:0046872">
    <property type="term" value="F:metal ion binding"/>
    <property type="evidence" value="ECO:0007669"/>
    <property type="project" value="UniProtKB-KW"/>
</dbReference>
<comment type="cofactor">
    <cofactor evidence="12">
        <name>Ca(2+)</name>
        <dbReference type="ChEBI" id="CHEBI:29108"/>
    </cofactor>
    <text evidence="12">Binds 1 Ca(2+) ion. Required for its activity.</text>
</comment>
<dbReference type="InterPro" id="IPR011050">
    <property type="entry name" value="Pectin_lyase_fold/virulence"/>
</dbReference>
<feature type="chain" id="PRO_5042666230" description="Pectate lyase" evidence="12">
    <location>
        <begin position="22"/>
        <end position="439"/>
    </location>
</feature>
<dbReference type="GO" id="GO:0030570">
    <property type="term" value="F:pectate lyase activity"/>
    <property type="evidence" value="ECO:0007669"/>
    <property type="project" value="UniProtKB-EC"/>
</dbReference>
<dbReference type="SUPFAM" id="SSF51126">
    <property type="entry name" value="Pectin lyase-like"/>
    <property type="match status" value="1"/>
</dbReference>
<dbReference type="EMBL" id="JAYKXN010000004">
    <property type="protein sequence ID" value="KAK7295329.1"/>
    <property type="molecule type" value="Genomic_DNA"/>
</dbReference>
<dbReference type="AlphaFoldDB" id="A0AAN9JDK2"/>
<keyword evidence="11 12" id="KW-0456">Lyase</keyword>
<keyword evidence="6" id="KW-0134">Cell wall</keyword>